<dbReference type="Pfam" id="PF08206">
    <property type="entry name" value="OB_RNB"/>
    <property type="match status" value="1"/>
</dbReference>
<dbReference type="Pfam" id="PF00773">
    <property type="entry name" value="RNB"/>
    <property type="match status" value="1"/>
</dbReference>
<protein>
    <recommendedName>
        <fullName evidence="8">Ribonuclease R</fullName>
        <shortName evidence="8">RNase R</shortName>
        <ecNumber evidence="8">3.1.13.1</ecNumber>
    </recommendedName>
</protein>
<evidence type="ECO:0000256" key="7">
    <source>
        <dbReference type="ARBA" id="ARBA00022884"/>
    </source>
</evidence>
<evidence type="ECO:0000259" key="10">
    <source>
        <dbReference type="PROSITE" id="PS50126"/>
    </source>
</evidence>
<dbReference type="SMART" id="SM00955">
    <property type="entry name" value="RNB"/>
    <property type="match status" value="1"/>
</dbReference>
<dbReference type="HAMAP" id="MF_01895">
    <property type="entry name" value="RNase_R"/>
    <property type="match status" value="1"/>
</dbReference>
<dbReference type="PANTHER" id="PTHR23355:SF9">
    <property type="entry name" value="DIS3-LIKE EXONUCLEASE 2"/>
    <property type="match status" value="1"/>
</dbReference>
<dbReference type="EMBL" id="DOLB01000170">
    <property type="protein sequence ID" value="HBT50426.1"/>
    <property type="molecule type" value="Genomic_DNA"/>
</dbReference>
<evidence type="ECO:0000313" key="14">
    <source>
        <dbReference type="Proteomes" id="UP000294886"/>
    </source>
</evidence>
<evidence type="ECO:0000256" key="3">
    <source>
        <dbReference type="ARBA" id="ARBA00022490"/>
    </source>
</evidence>
<keyword evidence="6 8" id="KW-0269">Exonuclease</keyword>
<keyword evidence="5 8" id="KW-0378">Hydrolase</keyword>
<dbReference type="Pfam" id="PF00575">
    <property type="entry name" value="S1"/>
    <property type="match status" value="1"/>
</dbReference>
<comment type="similarity">
    <text evidence="8">Belongs to the RNR ribonuclease family. RNase R subfamily.</text>
</comment>
<dbReference type="OMA" id="DWYEYRS"/>
<dbReference type="InterPro" id="IPR022966">
    <property type="entry name" value="RNase_II/R_CS"/>
</dbReference>
<dbReference type="SMART" id="SM00316">
    <property type="entry name" value="S1"/>
    <property type="match status" value="1"/>
</dbReference>
<dbReference type="InterPro" id="IPR011129">
    <property type="entry name" value="CSD"/>
</dbReference>
<dbReference type="InterPro" id="IPR012340">
    <property type="entry name" value="NA-bd_OB-fold"/>
</dbReference>
<evidence type="ECO:0000313" key="11">
    <source>
        <dbReference type="EMBL" id="HBT50426.1"/>
    </source>
</evidence>
<evidence type="ECO:0000256" key="9">
    <source>
        <dbReference type="SAM" id="Coils"/>
    </source>
</evidence>
<evidence type="ECO:0000256" key="6">
    <source>
        <dbReference type="ARBA" id="ARBA00022839"/>
    </source>
</evidence>
<keyword evidence="3 8" id="KW-0963">Cytoplasm</keyword>
<keyword evidence="9" id="KW-0175">Coiled coil</keyword>
<dbReference type="Proteomes" id="UP000264445">
    <property type="component" value="Unassembled WGS sequence"/>
</dbReference>
<evidence type="ECO:0000256" key="4">
    <source>
        <dbReference type="ARBA" id="ARBA00022722"/>
    </source>
</evidence>
<evidence type="ECO:0000313" key="12">
    <source>
        <dbReference type="EMBL" id="TCO63893.1"/>
    </source>
</evidence>
<dbReference type="InterPro" id="IPR011805">
    <property type="entry name" value="RNase_R"/>
</dbReference>
<dbReference type="Gene3D" id="2.40.50.140">
    <property type="entry name" value="Nucleic acid-binding proteins"/>
    <property type="match status" value="3"/>
</dbReference>
<dbReference type="GO" id="GO:0005829">
    <property type="term" value="C:cytosol"/>
    <property type="evidence" value="ECO:0007669"/>
    <property type="project" value="TreeGrafter"/>
</dbReference>
<proteinExistence type="inferred from homology"/>
<dbReference type="InterPro" id="IPR050180">
    <property type="entry name" value="RNR_Ribonuclease"/>
</dbReference>
<dbReference type="GO" id="GO:0003723">
    <property type="term" value="F:RNA binding"/>
    <property type="evidence" value="ECO:0007669"/>
    <property type="project" value="UniProtKB-UniRule"/>
</dbReference>
<evidence type="ECO:0000256" key="2">
    <source>
        <dbReference type="ARBA" id="ARBA00004496"/>
    </source>
</evidence>
<dbReference type="SMART" id="SM00357">
    <property type="entry name" value="CSP"/>
    <property type="match status" value="2"/>
</dbReference>
<organism evidence="12 14">
    <name type="scientific">Caldanaerobacter subterraneus</name>
    <dbReference type="NCBI Taxonomy" id="911092"/>
    <lineage>
        <taxon>Bacteria</taxon>
        <taxon>Bacillati</taxon>
        <taxon>Bacillota</taxon>
        <taxon>Clostridia</taxon>
        <taxon>Thermoanaerobacterales</taxon>
        <taxon>Thermoanaerobacteraceae</taxon>
        <taxon>Caldanaerobacter</taxon>
    </lineage>
</organism>
<gene>
    <name evidence="8 11" type="primary">rnr</name>
    <name evidence="11" type="ORF">DEA61_11795</name>
    <name evidence="12" type="ORF">EV203_11352</name>
</gene>
<keyword evidence="7 8" id="KW-0694">RNA-binding</keyword>
<dbReference type="SUPFAM" id="SSF50249">
    <property type="entry name" value="Nucleic acid-binding proteins"/>
    <property type="match status" value="3"/>
</dbReference>
<dbReference type="InterPro" id="IPR013223">
    <property type="entry name" value="RNase_B_OB_dom"/>
</dbReference>
<dbReference type="PROSITE" id="PS50126">
    <property type="entry name" value="S1"/>
    <property type="match status" value="1"/>
</dbReference>
<reference evidence="12 14" key="2">
    <citation type="submission" date="2019-03" db="EMBL/GenBank/DDBJ databases">
        <title>Genomic Encyclopedia of Type Strains, Phase IV (KMG-IV): sequencing the most valuable type-strain genomes for metagenomic binning, comparative biology and taxonomic classification.</title>
        <authorList>
            <person name="Goeker M."/>
        </authorList>
    </citation>
    <scope>NUCLEOTIDE SEQUENCE [LARGE SCALE GENOMIC DNA]</scope>
    <source>
        <strain evidence="12 14">DSM 13054</strain>
    </source>
</reference>
<keyword evidence="4 8" id="KW-0540">Nuclease</keyword>
<dbReference type="EMBL" id="SLWU01000013">
    <property type="protein sequence ID" value="TCO63893.1"/>
    <property type="molecule type" value="Genomic_DNA"/>
</dbReference>
<sequence length="708" mass="81674">MKIKERLLQLLREEDYKPSKIEEIMDMLHIDYNQRKILEATLKEMEKEGLVFKTKRGKYALPERLGLVRGRIDGHPRGYGFLIPEEQGIKDIFIPISGMNGAMDGDLVLVRVIEGAEGKSQEGEVVKILKRANTTIVGTYEKNKNFGFVIPDNKKIHQDVFIPKGEDKGAKTGMKVVVRITKWPEGRRSPEGEIIEVLGYKGDPGIDVKSILRSYDIPETFPKEVLKEAEELPEEIPEKEKKRRVDLTKLKFVTIDGEDAKDLDDAVYVERLPNGNYLLYVSIADVSHYVKEGTNLDKEALRRGCSVYFLDRVIPMLPPKLSNGICSLNPGEERLSLTVKMEINTRGEIVDHDIFESIIESKERMTYTSVYKILEENDEELIKRYSHLVEDFKLMKELALVLLEKRKRRGSVDFDFPEAKVIVDEKGRPVDIVKVERNIAHKIIEEFMLAANETVAEHMHWLNVPFVYRIHEHPDIEKLLAFNKFIHNLGYHIKGVEGGEIHPKALQDLIRQVRGKSEQKVVETLLLRSLKRARYSPEDIGHYALAAKYYTHFTSPIRRYPDLVIHRIIKEYINGKLTEKRQRHYNRILEDIAARASERERAAEAAEREIEELKKVEYMADKVGNVYKGIISNVTSYGFFVELDNTVEGLVDVASLEDDYYVFDPERYVLVGERTKKVYSIGKEVYVKVAHVDVDNREIDFVLVEEDS</sequence>
<feature type="coiled-coil region" evidence="9">
    <location>
        <begin position="589"/>
        <end position="616"/>
    </location>
</feature>
<dbReference type="GO" id="GO:0008859">
    <property type="term" value="F:exoribonuclease II activity"/>
    <property type="evidence" value="ECO:0007669"/>
    <property type="project" value="UniProtKB-UniRule"/>
</dbReference>
<dbReference type="PANTHER" id="PTHR23355">
    <property type="entry name" value="RIBONUCLEASE"/>
    <property type="match status" value="1"/>
</dbReference>
<dbReference type="CDD" id="cd04471">
    <property type="entry name" value="S1_RNase_R"/>
    <property type="match status" value="1"/>
</dbReference>
<evidence type="ECO:0000256" key="8">
    <source>
        <dbReference type="HAMAP-Rule" id="MF_01895"/>
    </source>
</evidence>
<dbReference type="AlphaFoldDB" id="A0A117KW46"/>
<dbReference type="Proteomes" id="UP000294886">
    <property type="component" value="Unassembled WGS sequence"/>
</dbReference>
<dbReference type="InterPro" id="IPR004476">
    <property type="entry name" value="RNase_II/RNase_R"/>
</dbReference>
<evidence type="ECO:0000256" key="1">
    <source>
        <dbReference type="ARBA" id="ARBA00001849"/>
    </source>
</evidence>
<dbReference type="InterPro" id="IPR001900">
    <property type="entry name" value="RNase_II/R"/>
</dbReference>
<comment type="subcellular location">
    <subcellularLocation>
        <location evidence="2 8">Cytoplasm</location>
    </subcellularLocation>
</comment>
<dbReference type="InterPro" id="IPR003029">
    <property type="entry name" value="S1_domain"/>
</dbReference>
<evidence type="ECO:0000256" key="5">
    <source>
        <dbReference type="ARBA" id="ARBA00022801"/>
    </source>
</evidence>
<evidence type="ECO:0000313" key="13">
    <source>
        <dbReference type="Proteomes" id="UP000264445"/>
    </source>
</evidence>
<dbReference type="NCBIfam" id="TIGR00358">
    <property type="entry name" value="3_prime_RNase"/>
    <property type="match status" value="1"/>
</dbReference>
<comment type="function">
    <text evidence="8">3'-5' exoribonuclease that releases 5'-nucleoside monophosphates and is involved in maturation of structured RNAs.</text>
</comment>
<dbReference type="FunFam" id="2.40.50.140:FF:000219">
    <property type="entry name" value="Ribonuclease R"/>
    <property type="match status" value="1"/>
</dbReference>
<name>A0A117KW46_9THEO</name>
<dbReference type="InterPro" id="IPR040476">
    <property type="entry name" value="CSD2"/>
</dbReference>
<dbReference type="Pfam" id="PF17876">
    <property type="entry name" value="CSD2"/>
    <property type="match status" value="1"/>
</dbReference>
<comment type="caution">
    <text evidence="12">The sequence shown here is derived from an EMBL/GenBank/DDBJ whole genome shotgun (WGS) entry which is preliminary data.</text>
</comment>
<accession>A0A117KW46</accession>
<dbReference type="NCBIfam" id="TIGR02063">
    <property type="entry name" value="RNase_R"/>
    <property type="match status" value="1"/>
</dbReference>
<dbReference type="GO" id="GO:0006402">
    <property type="term" value="P:mRNA catabolic process"/>
    <property type="evidence" value="ECO:0007669"/>
    <property type="project" value="TreeGrafter"/>
</dbReference>
<dbReference type="EC" id="3.1.13.1" evidence="8"/>
<comment type="catalytic activity">
    <reaction evidence="1 8">
        <text>Exonucleolytic cleavage in the 3'- to 5'-direction to yield nucleoside 5'-phosphates.</text>
        <dbReference type="EC" id="3.1.13.1"/>
    </reaction>
</comment>
<reference evidence="11 13" key="1">
    <citation type="journal article" date="2018" name="Nat. Biotechnol.">
        <title>A standardized bacterial taxonomy based on genome phylogeny substantially revises the tree of life.</title>
        <authorList>
            <person name="Parks D.H."/>
            <person name="Chuvochina M."/>
            <person name="Waite D.W."/>
            <person name="Rinke C."/>
            <person name="Skarshewski A."/>
            <person name="Chaumeil P.A."/>
            <person name="Hugenholtz P."/>
        </authorList>
    </citation>
    <scope>NUCLEOTIDE SEQUENCE [LARGE SCALE GENOMIC DNA]</scope>
    <source>
        <strain evidence="11">UBA12544</strain>
    </source>
</reference>
<dbReference type="PROSITE" id="PS01175">
    <property type="entry name" value="RIBONUCLEASE_II"/>
    <property type="match status" value="1"/>
</dbReference>
<dbReference type="RefSeq" id="WP_011025357.1">
    <property type="nucleotide sequence ID" value="NZ_DOLB01000170.1"/>
</dbReference>
<feature type="domain" description="S1 motif" evidence="10">
    <location>
        <begin position="624"/>
        <end position="704"/>
    </location>
</feature>